<evidence type="ECO:0000313" key="1">
    <source>
        <dbReference type="EMBL" id="AYM74994.1"/>
    </source>
</evidence>
<accession>A0A3G2E4T7</accession>
<reference evidence="1 2" key="1">
    <citation type="submission" date="2018-10" db="EMBL/GenBank/DDBJ databases">
        <title>Effects of UV and annual dynamics of microbial communities in freshwater RAS systems.</title>
        <authorList>
            <person name="Bekkelund A.K."/>
            <person name="Hansen B.R."/>
            <person name="Stokken H."/>
            <person name="Eriksen B.F."/>
            <person name="Kashulin N.A."/>
        </authorList>
    </citation>
    <scope>NUCLEOTIDE SEQUENCE [LARGE SCALE GENOMIC DNA]</scope>
    <source>
        <strain evidence="1 2">BHSEK</strain>
    </source>
</reference>
<dbReference type="Proteomes" id="UP000279594">
    <property type="component" value="Chromosome"/>
</dbReference>
<keyword evidence="2" id="KW-1185">Reference proteome</keyword>
<name>A0A3G2E4T7_9BURK</name>
<dbReference type="EMBL" id="CP033019">
    <property type="protein sequence ID" value="AYM74994.1"/>
    <property type="molecule type" value="Genomic_DNA"/>
</dbReference>
<protein>
    <submittedName>
        <fullName evidence="1">DUF4411 family protein</fullName>
    </submittedName>
</protein>
<dbReference type="AlphaFoldDB" id="A0A3G2E4T7"/>
<sequence>MLYLLDANVLITAQNQYYAADMVPEYWDWLIHMSMKGAVKMPLETFDEVAEGAKGRKDALSAWISQAHVENALVLDEEADPSIVQSVLAKAYAPDLNDTEVEQIGQDPFLIAYAYTDRPPRCVVSNETAKPKSTRANRKVPNACDDVGVQCCDTFSMLRRLGFTTGWRKAA</sequence>
<proteinExistence type="predicted"/>
<evidence type="ECO:0000313" key="2">
    <source>
        <dbReference type="Proteomes" id="UP000279594"/>
    </source>
</evidence>
<dbReference type="InterPro" id="IPR016541">
    <property type="entry name" value="UCP008505"/>
</dbReference>
<dbReference type="Pfam" id="PF14367">
    <property type="entry name" value="DUF4411"/>
    <property type="match status" value="1"/>
</dbReference>
<organism evidence="1 2">
    <name type="scientific">Janthinobacterium agaricidamnosum</name>
    <dbReference type="NCBI Taxonomy" id="55508"/>
    <lineage>
        <taxon>Bacteria</taxon>
        <taxon>Pseudomonadati</taxon>
        <taxon>Pseudomonadota</taxon>
        <taxon>Betaproteobacteria</taxon>
        <taxon>Burkholderiales</taxon>
        <taxon>Oxalobacteraceae</taxon>
        <taxon>Janthinobacterium</taxon>
    </lineage>
</organism>
<dbReference type="RefSeq" id="WP_121668597.1">
    <property type="nucleotide sequence ID" value="NZ_CP033019.1"/>
</dbReference>
<gene>
    <name evidence="1" type="ORF">D9M09_03680</name>
</gene>